<comment type="similarity">
    <text evidence="2">Belongs to the protease inhibitor I16 (SSI) family.</text>
</comment>
<evidence type="ECO:0000256" key="8">
    <source>
        <dbReference type="SAM" id="SignalP"/>
    </source>
</evidence>
<evidence type="ECO:0000256" key="2">
    <source>
        <dbReference type="ARBA" id="ARBA00010472"/>
    </source>
</evidence>
<evidence type="ECO:0000256" key="1">
    <source>
        <dbReference type="ARBA" id="ARBA00004613"/>
    </source>
</evidence>
<dbReference type="OrthoDB" id="3427327at2"/>
<reference evidence="10 11" key="1">
    <citation type="submission" date="2018-08" db="EMBL/GenBank/DDBJ databases">
        <title>Aeromicrobium sp. M2KJ-4, whole genome shotgun sequence.</title>
        <authorList>
            <person name="Tuo L."/>
        </authorList>
    </citation>
    <scope>NUCLEOTIDE SEQUENCE [LARGE SCALE GENOMIC DNA]</scope>
    <source>
        <strain evidence="10 11">M2KJ-4</strain>
    </source>
</reference>
<evidence type="ECO:0000256" key="3">
    <source>
        <dbReference type="ARBA" id="ARBA00022525"/>
    </source>
</evidence>
<proteinExistence type="inferred from homology"/>
<keyword evidence="3" id="KW-0964">Secreted</keyword>
<dbReference type="PROSITE" id="PS51257">
    <property type="entry name" value="PROKAR_LIPOPROTEIN"/>
    <property type="match status" value="1"/>
</dbReference>
<feature type="region of interest" description="Disordered" evidence="7">
    <location>
        <begin position="22"/>
        <end position="54"/>
    </location>
</feature>
<protein>
    <recommendedName>
        <fullName evidence="9">Subtilisin inhibitor domain-containing protein</fullName>
    </recommendedName>
</protein>
<feature type="domain" description="Subtilisin inhibitor" evidence="9">
    <location>
        <begin position="41"/>
        <end position="118"/>
    </location>
</feature>
<evidence type="ECO:0000313" key="11">
    <source>
        <dbReference type="Proteomes" id="UP000265581"/>
    </source>
</evidence>
<evidence type="ECO:0000256" key="7">
    <source>
        <dbReference type="SAM" id="MobiDB-lite"/>
    </source>
</evidence>
<evidence type="ECO:0000256" key="4">
    <source>
        <dbReference type="ARBA" id="ARBA00022690"/>
    </source>
</evidence>
<dbReference type="AlphaFoldDB" id="A0A371P0Z8"/>
<keyword evidence="5" id="KW-0722">Serine protease inhibitor</keyword>
<gene>
    <name evidence="10" type="ORF">DX116_19385</name>
</gene>
<keyword evidence="11" id="KW-1185">Reference proteome</keyword>
<accession>A0A371P0Z8</accession>
<dbReference type="Pfam" id="PF00720">
    <property type="entry name" value="SSI"/>
    <property type="match status" value="1"/>
</dbReference>
<organism evidence="10 11">
    <name type="scientific">Aeromicrobium endophyticum</name>
    <dbReference type="NCBI Taxonomy" id="2292704"/>
    <lineage>
        <taxon>Bacteria</taxon>
        <taxon>Bacillati</taxon>
        <taxon>Actinomycetota</taxon>
        <taxon>Actinomycetes</taxon>
        <taxon>Propionibacteriales</taxon>
        <taxon>Nocardioidaceae</taxon>
        <taxon>Aeromicrobium</taxon>
    </lineage>
</organism>
<dbReference type="GO" id="GO:0004867">
    <property type="term" value="F:serine-type endopeptidase inhibitor activity"/>
    <property type="evidence" value="ECO:0007669"/>
    <property type="project" value="UniProtKB-KW"/>
</dbReference>
<evidence type="ECO:0000256" key="5">
    <source>
        <dbReference type="ARBA" id="ARBA00022900"/>
    </source>
</evidence>
<comment type="caution">
    <text evidence="10">The sequence shown here is derived from an EMBL/GenBank/DDBJ whole genome shotgun (WGS) entry which is preliminary data.</text>
</comment>
<evidence type="ECO:0000256" key="6">
    <source>
        <dbReference type="ARBA" id="ARBA00023157"/>
    </source>
</evidence>
<sequence length="145" mass="14656">MPVRSPVVVALVALAALSACGSESSDGGTASGDGPTSAVKTSLTIDVTPGEGADPKTYTLTCDPAGGDHPQPEQACDAIAAAGASVFEPVSSDTTCTMVFGGPQKATITGTYQGKDVDASFSRENGCEIDRWEKLGTTVFDVPLQ</sequence>
<dbReference type="EMBL" id="QUBR01000003">
    <property type="protein sequence ID" value="REK69016.1"/>
    <property type="molecule type" value="Genomic_DNA"/>
</dbReference>
<dbReference type="Proteomes" id="UP000265581">
    <property type="component" value="Unassembled WGS sequence"/>
</dbReference>
<dbReference type="GO" id="GO:0005576">
    <property type="term" value="C:extracellular region"/>
    <property type="evidence" value="ECO:0007669"/>
    <property type="project" value="UniProtKB-SubCell"/>
</dbReference>
<comment type="subcellular location">
    <subcellularLocation>
        <location evidence="1">Secreted</location>
    </subcellularLocation>
</comment>
<feature type="chain" id="PRO_5039123716" description="Subtilisin inhibitor domain-containing protein" evidence="8">
    <location>
        <begin position="22"/>
        <end position="145"/>
    </location>
</feature>
<evidence type="ECO:0000259" key="9">
    <source>
        <dbReference type="Pfam" id="PF00720"/>
    </source>
</evidence>
<dbReference type="InterPro" id="IPR023549">
    <property type="entry name" value="Subtilisin_inhibitor"/>
</dbReference>
<keyword evidence="4" id="KW-0646">Protease inhibitor</keyword>
<evidence type="ECO:0000313" key="10">
    <source>
        <dbReference type="EMBL" id="REK69016.1"/>
    </source>
</evidence>
<name>A0A371P0Z8_9ACTN</name>
<dbReference type="InterPro" id="IPR036819">
    <property type="entry name" value="Subtilisin_inhibitor-like_sf"/>
</dbReference>
<dbReference type="SUPFAM" id="SSF55399">
    <property type="entry name" value="Subtilisin inhibitor"/>
    <property type="match status" value="1"/>
</dbReference>
<keyword evidence="6" id="KW-1015">Disulfide bond</keyword>
<keyword evidence="8" id="KW-0732">Signal</keyword>
<feature type="signal peptide" evidence="8">
    <location>
        <begin position="1"/>
        <end position="21"/>
    </location>
</feature>
<dbReference type="Gene3D" id="3.30.350.10">
    <property type="entry name" value="Subtilisin inhibitor-like"/>
    <property type="match status" value="1"/>
</dbReference>